<evidence type="ECO:0000256" key="1">
    <source>
        <dbReference type="SAM" id="SignalP"/>
    </source>
</evidence>
<feature type="domain" description="BIG2" evidence="2">
    <location>
        <begin position="365"/>
        <end position="447"/>
    </location>
</feature>
<keyword evidence="1" id="KW-0732">Signal</keyword>
<sequence length="867" mass="91628">MMVRMARVLSLLLVLIVAAGNLNGTRVLAADDIASLVVSKNEVTLEVGSTSNITATAVFTSGTTENVTVKTDWNSGSTDVATVYAGAISAKKEGNATVTATYMGKTVIIHVTVTKKVKSLTKDKQLINLRLNQSDNILITAYYDDGTSADVTSKADWSSDNNSIATVTNGQVKGLSSGKATITAKYNSLSLSLPVNVEIVQRIDADKSQVSLLLKGTEKIKLIATYPDGTTEDVAEKAEWETDKSTVADVLKGTITGYGPGQATLKATYGTKSTTIKVDVDNAIKLDFVEQTHLMKKNGTLQLTLNATYANGNTENITDRAEWSSSDDSIVYALKGKLTANEIGEVTITAKYGEKQITRTIYVDVPRRLEVDEETISLKSGENSQIILYATYADSTAPREAVTDRAEWTVDNSSAIDVVKGKITAYKSGEALVTATYGGKTIQVKVLVDIPSFVTANKKTLNLAVGSYEQITLEASYANDATRKDTVTSAAEWKSSAPDVVGVSGGLITGLATGSAVVTAKYGTRTVSIQVTVGVLESLTTEKTELVLKKGDINNIAVRAKYKDGTIKEDAGAEAVWTSSNLKAVTVEAGKLTAVGSGQSTITATLDNKSVSITVSVDTADDLTASSTYLVFDLGEIKQIVLTATDPLNVTKNVEAEAEWKTSNAQIAQVSKGTITPVSRGKATITASYGGKSVTISVEIGVVQKLEVDQRFISMKTGLSVPVKLTATLSDGSTRDVTSAATWKTSAYKVADVTAGTITAVGSGKAIVTGTFGGKSIGLPIDVNTLKYLKTDVVKVDLTEGQEVQITATGTYSDGSDEDVTIPAMWTSANSMIADVKDGVIKATGKGKTRVTVMFSNIRWYVQVTVK</sequence>
<dbReference type="Pfam" id="PF02368">
    <property type="entry name" value="Big_2"/>
    <property type="match status" value="1"/>
</dbReference>
<accession>A0ABT2UBD5</accession>
<feature type="chain" id="PRO_5046940090" evidence="1">
    <location>
        <begin position="30"/>
        <end position="867"/>
    </location>
</feature>
<dbReference type="SUPFAM" id="SSF49373">
    <property type="entry name" value="Invasin/intimin cell-adhesion fragments"/>
    <property type="match status" value="7"/>
</dbReference>
<organism evidence="3 4">
    <name type="scientific">Paenibacillus baimaensis</name>
    <dbReference type="NCBI Taxonomy" id="2982185"/>
    <lineage>
        <taxon>Bacteria</taxon>
        <taxon>Bacillati</taxon>
        <taxon>Bacillota</taxon>
        <taxon>Bacilli</taxon>
        <taxon>Bacillales</taxon>
        <taxon>Paenibacillaceae</taxon>
        <taxon>Paenibacillus</taxon>
    </lineage>
</organism>
<dbReference type="EMBL" id="JAOQIO010000016">
    <property type="protein sequence ID" value="MCU6791920.1"/>
    <property type="molecule type" value="Genomic_DNA"/>
</dbReference>
<feature type="domain" description="BIG2" evidence="2">
    <location>
        <begin position="702"/>
        <end position="782"/>
    </location>
</feature>
<feature type="domain" description="BIG2" evidence="2">
    <location>
        <begin position="450"/>
        <end position="532"/>
    </location>
</feature>
<dbReference type="SMART" id="SM00635">
    <property type="entry name" value="BID_2"/>
    <property type="match status" value="10"/>
</dbReference>
<dbReference type="Gene3D" id="2.60.40.1080">
    <property type="match status" value="10"/>
</dbReference>
<feature type="domain" description="BIG2" evidence="2">
    <location>
        <begin position="32"/>
        <end position="112"/>
    </location>
</feature>
<dbReference type="Proteomes" id="UP001652445">
    <property type="component" value="Unassembled WGS sequence"/>
</dbReference>
<evidence type="ECO:0000259" key="2">
    <source>
        <dbReference type="SMART" id="SM00635"/>
    </source>
</evidence>
<reference evidence="3 4" key="1">
    <citation type="submission" date="2022-09" db="EMBL/GenBank/DDBJ databases">
        <authorList>
            <person name="Han X.L."/>
            <person name="Wang Q."/>
            <person name="Lu T."/>
        </authorList>
    </citation>
    <scope>NUCLEOTIDE SEQUENCE [LARGE SCALE GENOMIC DNA]</scope>
    <source>
        <strain evidence="3 4">WQ 127069</strain>
    </source>
</reference>
<dbReference type="InterPro" id="IPR008964">
    <property type="entry name" value="Invasin/intimin_cell_adhesion"/>
</dbReference>
<protein>
    <submittedName>
        <fullName evidence="3">Ig-like domain-containing protein</fullName>
    </submittedName>
</protein>
<dbReference type="InterPro" id="IPR003343">
    <property type="entry name" value="Big_2"/>
</dbReference>
<feature type="domain" description="BIG2" evidence="2">
    <location>
        <begin position="617"/>
        <end position="699"/>
    </location>
</feature>
<feature type="domain" description="BIG2" evidence="2">
    <location>
        <begin position="280"/>
        <end position="361"/>
    </location>
</feature>
<evidence type="ECO:0000313" key="3">
    <source>
        <dbReference type="EMBL" id="MCU6791920.1"/>
    </source>
</evidence>
<gene>
    <name evidence="3" type="ORF">OB236_07255</name>
</gene>
<proteinExistence type="predicted"/>
<feature type="domain" description="BIG2" evidence="2">
    <location>
        <begin position="785"/>
        <end position="865"/>
    </location>
</feature>
<feature type="domain" description="BIG2" evidence="2">
    <location>
        <begin position="199"/>
        <end position="279"/>
    </location>
</feature>
<evidence type="ECO:0000313" key="4">
    <source>
        <dbReference type="Proteomes" id="UP001652445"/>
    </source>
</evidence>
<name>A0ABT2UBD5_9BACL</name>
<comment type="caution">
    <text evidence="3">The sequence shown here is derived from an EMBL/GenBank/DDBJ whole genome shotgun (WGS) entry which is preliminary data.</text>
</comment>
<feature type="signal peptide" evidence="1">
    <location>
        <begin position="1"/>
        <end position="29"/>
    </location>
</feature>
<dbReference type="RefSeq" id="WP_262683343.1">
    <property type="nucleotide sequence ID" value="NZ_JAOQIO010000016.1"/>
</dbReference>
<feature type="domain" description="BIG2" evidence="2">
    <location>
        <begin position="116"/>
        <end position="196"/>
    </location>
</feature>
<keyword evidence="4" id="KW-1185">Reference proteome</keyword>
<feature type="domain" description="BIG2" evidence="2">
    <location>
        <begin position="535"/>
        <end position="616"/>
    </location>
</feature>